<feature type="domain" description="PiggyBac transposable element-derived protein" evidence="1">
    <location>
        <begin position="3"/>
        <end position="86"/>
    </location>
</feature>
<evidence type="ECO:0000259" key="1">
    <source>
        <dbReference type="Pfam" id="PF13843"/>
    </source>
</evidence>
<dbReference type="PANTHER" id="PTHR47272:SF2">
    <property type="entry name" value="PIGGYBAC TRANSPOSABLE ELEMENT-DERIVED PROTEIN 3-LIKE"/>
    <property type="match status" value="1"/>
</dbReference>
<gene>
    <name evidence="3" type="primary">LOC136079257</name>
</gene>
<dbReference type="RefSeq" id="XP_065651055.1">
    <property type="nucleotide sequence ID" value="XM_065794983.1"/>
</dbReference>
<protein>
    <submittedName>
        <fullName evidence="3">PiggyBac transposable element-derived protein 3-like</fullName>
    </submittedName>
</protein>
<dbReference type="PANTHER" id="PTHR47272">
    <property type="entry name" value="DDE_TNP_1_7 DOMAIN-CONTAINING PROTEIN"/>
    <property type="match status" value="1"/>
</dbReference>
<accession>A0ABM4BPK0</accession>
<sequence>MDSKAVDLASNYTSPNPAGICERYSGKDKAYIKLSCPRMVIDYNKTMGGVDLFNQNTKNYSISTRLKKWYWSLWTWFLNVQMIQAWRLYRYTWRNRYLTDQEKNHHGDVEFEDILNAAGLSKFAKSRQRIIRNKCKMKKRKEEKKVYEITLLEFIRQSVKLMLMNHSDHKYSLLIPQREVSRLSTNSKQAIRYDHTRAHFVTKTEVKGVCQYCHDRSNFRCESCDVALHPGCFVNYHRPENKL</sequence>
<evidence type="ECO:0000313" key="3">
    <source>
        <dbReference type="RefSeq" id="XP_065651055.1"/>
    </source>
</evidence>
<keyword evidence="2" id="KW-1185">Reference proteome</keyword>
<proteinExistence type="predicted"/>
<organism evidence="2 3">
    <name type="scientific">Hydra vulgaris</name>
    <name type="common">Hydra</name>
    <name type="synonym">Hydra attenuata</name>
    <dbReference type="NCBI Taxonomy" id="6087"/>
    <lineage>
        <taxon>Eukaryota</taxon>
        <taxon>Metazoa</taxon>
        <taxon>Cnidaria</taxon>
        <taxon>Hydrozoa</taxon>
        <taxon>Hydroidolina</taxon>
        <taxon>Anthoathecata</taxon>
        <taxon>Aplanulata</taxon>
        <taxon>Hydridae</taxon>
        <taxon>Hydra</taxon>
    </lineage>
</organism>
<evidence type="ECO:0000313" key="2">
    <source>
        <dbReference type="Proteomes" id="UP001652625"/>
    </source>
</evidence>
<dbReference type="InterPro" id="IPR029526">
    <property type="entry name" value="PGBD"/>
</dbReference>
<dbReference type="Pfam" id="PF13843">
    <property type="entry name" value="DDE_Tnp_1_7"/>
    <property type="match status" value="1"/>
</dbReference>
<dbReference type="Proteomes" id="UP001652625">
    <property type="component" value="Chromosome 04"/>
</dbReference>
<name>A0ABM4BPK0_HYDVU</name>
<dbReference type="GeneID" id="136079257"/>
<reference evidence="3" key="1">
    <citation type="submission" date="2025-08" db="UniProtKB">
        <authorList>
            <consortium name="RefSeq"/>
        </authorList>
    </citation>
    <scope>IDENTIFICATION</scope>
</reference>